<comment type="caution">
    <text evidence="1">The sequence shown here is derived from an EMBL/GenBank/DDBJ whole genome shotgun (WGS) entry which is preliminary data.</text>
</comment>
<sequence>MAEPGLAPYKYVVVEGWVGTFGPLAGLKSGYIDFDMLEDPLPKKPGEPVGGTPILSIAILQSAKATIAAINKYLEVKLRDTGSSYYFSNLVEDKSVERYALSLKLGKPDDFRVRGPTTGLDGLSDASWDMYQTTGKNTPTSTVNL</sequence>
<dbReference type="EMBL" id="JAVHJL010000001">
    <property type="protein sequence ID" value="KAK6511207.1"/>
    <property type="molecule type" value="Genomic_DNA"/>
</dbReference>
<evidence type="ECO:0000313" key="1">
    <source>
        <dbReference type="EMBL" id="KAK6511207.1"/>
    </source>
</evidence>
<proteinExistence type="predicted"/>
<evidence type="ECO:0000313" key="2">
    <source>
        <dbReference type="Proteomes" id="UP001370758"/>
    </source>
</evidence>
<organism evidence="1 2">
    <name type="scientific">Arthrobotrys musiformis</name>
    <dbReference type="NCBI Taxonomy" id="47236"/>
    <lineage>
        <taxon>Eukaryota</taxon>
        <taxon>Fungi</taxon>
        <taxon>Dikarya</taxon>
        <taxon>Ascomycota</taxon>
        <taxon>Pezizomycotina</taxon>
        <taxon>Orbiliomycetes</taxon>
        <taxon>Orbiliales</taxon>
        <taxon>Orbiliaceae</taxon>
        <taxon>Arthrobotrys</taxon>
    </lineage>
</organism>
<accession>A0AAV9WLP8</accession>
<reference evidence="1 2" key="1">
    <citation type="submission" date="2023-08" db="EMBL/GenBank/DDBJ databases">
        <authorList>
            <person name="Palmer J.M."/>
        </authorList>
    </citation>
    <scope>NUCLEOTIDE SEQUENCE [LARGE SCALE GENOMIC DNA]</scope>
    <source>
        <strain evidence="1 2">TWF481</strain>
    </source>
</reference>
<dbReference type="Proteomes" id="UP001370758">
    <property type="component" value="Unassembled WGS sequence"/>
</dbReference>
<name>A0AAV9WLP8_9PEZI</name>
<protein>
    <submittedName>
        <fullName evidence="1">Uncharacterized protein</fullName>
    </submittedName>
</protein>
<gene>
    <name evidence="1" type="ORF">TWF481_000128</name>
</gene>
<dbReference type="AlphaFoldDB" id="A0AAV9WLP8"/>
<keyword evidence="2" id="KW-1185">Reference proteome</keyword>